<evidence type="ECO:0000313" key="3">
    <source>
        <dbReference type="EMBL" id="OGC13962.1"/>
    </source>
</evidence>
<keyword evidence="2" id="KW-0812">Transmembrane</keyword>
<sequence length="92" mass="10586">MAVVSPQAANREVPPINNAPPMERGFAVRVPLVLCKEVLSMGIFNIKPISLFTIFYYRSYNKKFQIIFISKLFYNALFCKICLVFTQIIHPD</sequence>
<comment type="caution">
    <text evidence="3">The sequence shown here is derived from an EMBL/GenBank/DDBJ whole genome shotgun (WGS) entry which is preliminary data.</text>
</comment>
<feature type="transmembrane region" description="Helical" evidence="2">
    <location>
        <begin position="72"/>
        <end position="90"/>
    </location>
</feature>
<evidence type="ECO:0000256" key="1">
    <source>
        <dbReference type="SAM" id="MobiDB-lite"/>
    </source>
</evidence>
<keyword evidence="2" id="KW-0472">Membrane</keyword>
<dbReference type="Proteomes" id="UP000177905">
    <property type="component" value="Unassembled WGS sequence"/>
</dbReference>
<protein>
    <submittedName>
        <fullName evidence="3">Uncharacterized protein</fullName>
    </submittedName>
</protein>
<feature type="region of interest" description="Disordered" evidence="1">
    <location>
        <begin position="1"/>
        <end position="20"/>
    </location>
</feature>
<reference evidence="3 4" key="1">
    <citation type="journal article" date="2016" name="Nat. Commun.">
        <title>Thousands of microbial genomes shed light on interconnected biogeochemical processes in an aquifer system.</title>
        <authorList>
            <person name="Anantharaman K."/>
            <person name="Brown C.T."/>
            <person name="Hug L.A."/>
            <person name="Sharon I."/>
            <person name="Castelle C.J."/>
            <person name="Probst A.J."/>
            <person name="Thomas B.C."/>
            <person name="Singh A."/>
            <person name="Wilkins M.J."/>
            <person name="Karaoz U."/>
            <person name="Brodie E.L."/>
            <person name="Williams K.H."/>
            <person name="Hubbard S.S."/>
            <person name="Banfield J.F."/>
        </authorList>
    </citation>
    <scope>NUCLEOTIDE SEQUENCE [LARGE SCALE GENOMIC DNA]</scope>
</reference>
<accession>A0A1F4S0J8</accession>
<organism evidence="3 4">
    <name type="scientific">candidate division WOR-1 bacterium RIFOXYB2_FULL_36_35</name>
    <dbReference type="NCBI Taxonomy" id="1802578"/>
    <lineage>
        <taxon>Bacteria</taxon>
        <taxon>Bacillati</taxon>
        <taxon>Saganbacteria</taxon>
    </lineage>
</organism>
<dbReference type="EMBL" id="MEUA01000046">
    <property type="protein sequence ID" value="OGC13962.1"/>
    <property type="molecule type" value="Genomic_DNA"/>
</dbReference>
<proteinExistence type="predicted"/>
<feature type="transmembrane region" description="Helical" evidence="2">
    <location>
        <begin position="38"/>
        <end position="60"/>
    </location>
</feature>
<evidence type="ECO:0000313" key="4">
    <source>
        <dbReference type="Proteomes" id="UP000177905"/>
    </source>
</evidence>
<dbReference type="AlphaFoldDB" id="A0A1F4S0J8"/>
<evidence type="ECO:0000256" key="2">
    <source>
        <dbReference type="SAM" id="Phobius"/>
    </source>
</evidence>
<gene>
    <name evidence="3" type="ORF">A2290_04110</name>
</gene>
<keyword evidence="2" id="KW-1133">Transmembrane helix</keyword>
<name>A0A1F4S0J8_UNCSA</name>